<accession>A0ABP5WW96</accession>
<keyword evidence="9" id="KW-0119">Carbohydrate metabolism</keyword>
<dbReference type="SMART" id="SM00710">
    <property type="entry name" value="PbH1"/>
    <property type="match status" value="4"/>
</dbReference>
<comment type="pathway">
    <text evidence="3">Glycan metabolism; pectin degradation; 2-dehydro-3-deoxy-D-gluconate from pectin: step 2/5.</text>
</comment>
<comment type="cofactor">
    <cofactor evidence="2">
        <name>Ca(2+)</name>
        <dbReference type="ChEBI" id="CHEBI:29108"/>
    </cofactor>
</comment>
<feature type="chain" id="PRO_5046610761" description="pectate lyase" evidence="10">
    <location>
        <begin position="29"/>
        <end position="323"/>
    </location>
</feature>
<evidence type="ECO:0000256" key="7">
    <source>
        <dbReference type="ARBA" id="ARBA00022837"/>
    </source>
</evidence>
<dbReference type="Proteomes" id="UP001501638">
    <property type="component" value="Unassembled WGS sequence"/>
</dbReference>
<dbReference type="GO" id="GO:0016829">
    <property type="term" value="F:lyase activity"/>
    <property type="evidence" value="ECO:0007669"/>
    <property type="project" value="UniProtKB-KW"/>
</dbReference>
<evidence type="ECO:0000256" key="5">
    <source>
        <dbReference type="ARBA" id="ARBA00022723"/>
    </source>
</evidence>
<keyword evidence="6 10" id="KW-0732">Signal</keyword>
<dbReference type="InterPro" id="IPR045032">
    <property type="entry name" value="PEL"/>
</dbReference>
<dbReference type="PANTHER" id="PTHR31683:SF18">
    <property type="entry name" value="PECTATE LYASE 21-RELATED"/>
    <property type="match status" value="1"/>
</dbReference>
<keyword evidence="13" id="KW-1185">Reference proteome</keyword>
<dbReference type="PRINTS" id="PR00807">
    <property type="entry name" value="AMBALLERGEN"/>
</dbReference>
<name>A0ABP5WW96_9ACTN</name>
<evidence type="ECO:0000256" key="9">
    <source>
        <dbReference type="RuleBase" id="RU361173"/>
    </source>
</evidence>
<evidence type="ECO:0000256" key="1">
    <source>
        <dbReference type="ARBA" id="ARBA00000695"/>
    </source>
</evidence>
<feature type="signal peptide" evidence="10">
    <location>
        <begin position="1"/>
        <end position="28"/>
    </location>
</feature>
<evidence type="ECO:0000259" key="11">
    <source>
        <dbReference type="SMART" id="SM00656"/>
    </source>
</evidence>
<evidence type="ECO:0000256" key="6">
    <source>
        <dbReference type="ARBA" id="ARBA00022729"/>
    </source>
</evidence>
<comment type="catalytic activity">
    <reaction evidence="1">
        <text>Eliminative cleavage of (1-&gt;4)-alpha-D-galacturonan to give oligosaccharides with 4-deoxy-alpha-D-galact-4-enuronosyl groups at their non-reducing ends.</text>
        <dbReference type="EC" id="4.2.2.2"/>
    </reaction>
</comment>
<dbReference type="RefSeq" id="WP_344321600.1">
    <property type="nucleotide sequence ID" value="NZ_BAAASZ010000017.1"/>
</dbReference>
<organism evidence="12 13">
    <name type="scientific">Streptomyces macrosporus</name>
    <dbReference type="NCBI Taxonomy" id="44032"/>
    <lineage>
        <taxon>Bacteria</taxon>
        <taxon>Bacillati</taxon>
        <taxon>Actinomycetota</taxon>
        <taxon>Actinomycetes</taxon>
        <taxon>Kitasatosporales</taxon>
        <taxon>Streptomycetaceae</taxon>
        <taxon>Streptomyces</taxon>
    </lineage>
</organism>
<keyword evidence="8 9" id="KW-0456">Lyase</keyword>
<comment type="caution">
    <text evidence="12">The sequence shown here is derived from an EMBL/GenBank/DDBJ whole genome shotgun (WGS) entry which is preliminary data.</text>
</comment>
<evidence type="ECO:0000313" key="12">
    <source>
        <dbReference type="EMBL" id="GAA2435306.1"/>
    </source>
</evidence>
<comment type="subcellular location">
    <subcellularLocation>
        <location evidence="9">Secreted</location>
    </subcellularLocation>
</comment>
<evidence type="ECO:0000256" key="4">
    <source>
        <dbReference type="ARBA" id="ARBA00012272"/>
    </source>
</evidence>
<keyword evidence="7" id="KW-0106">Calcium</keyword>
<dbReference type="PANTHER" id="PTHR31683">
    <property type="entry name" value="PECTATE LYASE 18-RELATED"/>
    <property type="match status" value="1"/>
</dbReference>
<comment type="similarity">
    <text evidence="9">Belongs to the polysaccharide lyase 1 family.</text>
</comment>
<dbReference type="InterPro" id="IPR006626">
    <property type="entry name" value="PbH1"/>
</dbReference>
<feature type="domain" description="Pectate lyase" evidence="11">
    <location>
        <begin position="58"/>
        <end position="263"/>
    </location>
</feature>
<proteinExistence type="inferred from homology"/>
<sequence length="323" mass="33638">MRRTSARVKIASALAATAAALTLTGVNALNGVAAEAESPRPLAANQPIGFGAGTTGGAGGATVTVSNASQFTEAVKRTEPLVIQVNGTVNLSSMTKVTSNKTIIGVGTSGRITGSGLNVSKVNNVIIRNLTFSGSNDDAINVEYSTKVWIDHNDISDANDGALDIKRASDNITVSWNRVHDHDKTFLLGHSDSNGGEDTGKLRVTYHHNWFDGTNQRHPRVRFGNPVHVLNNYYSNIGSYGVASTENAGVLVEGNYFENVEDPFHRGEGSSDVGGLQAKNNHFVNSGSGETGGSVAPIPYGYTPDAASGVKSIVTAGAGVGKI</sequence>
<dbReference type="InterPro" id="IPR011050">
    <property type="entry name" value="Pectin_lyase_fold/virulence"/>
</dbReference>
<dbReference type="EMBL" id="BAAASZ010000017">
    <property type="protein sequence ID" value="GAA2435306.1"/>
    <property type="molecule type" value="Genomic_DNA"/>
</dbReference>
<evidence type="ECO:0000313" key="13">
    <source>
        <dbReference type="Proteomes" id="UP001501638"/>
    </source>
</evidence>
<gene>
    <name evidence="12" type="ORF">GCM10010405_17980</name>
</gene>
<keyword evidence="9" id="KW-0964">Secreted</keyword>
<dbReference type="InterPro" id="IPR012334">
    <property type="entry name" value="Pectin_lyas_fold"/>
</dbReference>
<dbReference type="SMART" id="SM00656">
    <property type="entry name" value="Amb_all"/>
    <property type="match status" value="1"/>
</dbReference>
<keyword evidence="9" id="KW-0624">Polysaccharide degradation</keyword>
<evidence type="ECO:0000256" key="8">
    <source>
        <dbReference type="ARBA" id="ARBA00023239"/>
    </source>
</evidence>
<evidence type="ECO:0000256" key="10">
    <source>
        <dbReference type="SAM" id="SignalP"/>
    </source>
</evidence>
<keyword evidence="5" id="KW-0479">Metal-binding</keyword>
<dbReference type="Gene3D" id="2.160.20.10">
    <property type="entry name" value="Single-stranded right-handed beta-helix, Pectin lyase-like"/>
    <property type="match status" value="1"/>
</dbReference>
<protein>
    <recommendedName>
        <fullName evidence="4">pectate lyase</fullName>
        <ecNumber evidence="4">4.2.2.2</ecNumber>
    </recommendedName>
</protein>
<dbReference type="SUPFAM" id="SSF51126">
    <property type="entry name" value="Pectin lyase-like"/>
    <property type="match status" value="1"/>
</dbReference>
<dbReference type="InterPro" id="IPR018082">
    <property type="entry name" value="AmbAllergen"/>
</dbReference>
<reference evidence="13" key="1">
    <citation type="journal article" date="2019" name="Int. J. Syst. Evol. Microbiol.">
        <title>The Global Catalogue of Microorganisms (GCM) 10K type strain sequencing project: providing services to taxonomists for standard genome sequencing and annotation.</title>
        <authorList>
            <consortium name="The Broad Institute Genomics Platform"/>
            <consortium name="The Broad Institute Genome Sequencing Center for Infectious Disease"/>
            <person name="Wu L."/>
            <person name="Ma J."/>
        </authorList>
    </citation>
    <scope>NUCLEOTIDE SEQUENCE [LARGE SCALE GENOMIC DNA]</scope>
    <source>
        <strain evidence="13">JCM 6305</strain>
    </source>
</reference>
<evidence type="ECO:0000256" key="2">
    <source>
        <dbReference type="ARBA" id="ARBA00001913"/>
    </source>
</evidence>
<evidence type="ECO:0000256" key="3">
    <source>
        <dbReference type="ARBA" id="ARBA00005220"/>
    </source>
</evidence>
<dbReference type="InterPro" id="IPR002022">
    <property type="entry name" value="Pec_lyase"/>
</dbReference>
<dbReference type="Pfam" id="PF00544">
    <property type="entry name" value="Pectate_lyase_4"/>
    <property type="match status" value="1"/>
</dbReference>
<dbReference type="EC" id="4.2.2.2" evidence="4"/>